<dbReference type="Proteomes" id="UP001592528">
    <property type="component" value="Unassembled WGS sequence"/>
</dbReference>
<dbReference type="PANTHER" id="PTHR36221:SF1">
    <property type="entry name" value="DUF742 DOMAIN-CONTAINING PROTEIN"/>
    <property type="match status" value="1"/>
</dbReference>
<proteinExistence type="predicted"/>
<protein>
    <submittedName>
        <fullName evidence="2">DUF742 domain-containing protein</fullName>
    </submittedName>
</protein>
<name>A0ABV6UTN2_9ACTN</name>
<reference evidence="2 3" key="1">
    <citation type="submission" date="2024-09" db="EMBL/GenBank/DDBJ databases">
        <authorList>
            <person name="Lee S.D."/>
        </authorList>
    </citation>
    <scope>NUCLEOTIDE SEQUENCE [LARGE SCALE GENOMIC DNA]</scope>
    <source>
        <strain evidence="2 3">N1-5</strain>
    </source>
</reference>
<dbReference type="RefSeq" id="WP_030258227.1">
    <property type="nucleotide sequence ID" value="NZ_JBHEZZ010000017.1"/>
</dbReference>
<feature type="compositionally biased region" description="Pro residues" evidence="1">
    <location>
        <begin position="1"/>
        <end position="25"/>
    </location>
</feature>
<evidence type="ECO:0000313" key="3">
    <source>
        <dbReference type="Proteomes" id="UP001592528"/>
    </source>
</evidence>
<accession>A0ABV6UTN2</accession>
<feature type="region of interest" description="Disordered" evidence="1">
    <location>
        <begin position="1"/>
        <end position="32"/>
    </location>
</feature>
<gene>
    <name evidence="2" type="ORF">ACEZDJ_26390</name>
</gene>
<dbReference type="Pfam" id="PF05331">
    <property type="entry name" value="DUF742"/>
    <property type="match status" value="1"/>
</dbReference>
<sequence length="156" mass="16329">MADDPPPPPLPAAPAPEPEPEPAPVTAPESTRSSLAVRPFLLTTGRVAGAAELPLETQVVATSDGLAALPGLTFEQHAIVAACRVPLSLAELAARLRLHLNVVRVIAGDLRTARHLAVYVPQASTAQDVSVLRRVIDGLRAVPDSRGLPRDSDRPA</sequence>
<comment type="caution">
    <text evidence="2">The sequence shown here is derived from an EMBL/GenBank/DDBJ whole genome shotgun (WGS) entry which is preliminary data.</text>
</comment>
<dbReference type="InterPro" id="IPR007995">
    <property type="entry name" value="DUF742"/>
</dbReference>
<dbReference type="EMBL" id="JBHEZZ010000017">
    <property type="protein sequence ID" value="MFC1404822.1"/>
    <property type="molecule type" value="Genomic_DNA"/>
</dbReference>
<evidence type="ECO:0000313" key="2">
    <source>
        <dbReference type="EMBL" id="MFC1404822.1"/>
    </source>
</evidence>
<organism evidence="2 3">
    <name type="scientific">Streptacidiphilus cavernicola</name>
    <dbReference type="NCBI Taxonomy" id="3342716"/>
    <lineage>
        <taxon>Bacteria</taxon>
        <taxon>Bacillati</taxon>
        <taxon>Actinomycetota</taxon>
        <taxon>Actinomycetes</taxon>
        <taxon>Kitasatosporales</taxon>
        <taxon>Streptomycetaceae</taxon>
        <taxon>Streptacidiphilus</taxon>
    </lineage>
</organism>
<evidence type="ECO:0000256" key="1">
    <source>
        <dbReference type="SAM" id="MobiDB-lite"/>
    </source>
</evidence>
<keyword evidence="3" id="KW-1185">Reference proteome</keyword>
<dbReference type="PANTHER" id="PTHR36221">
    <property type="entry name" value="DUF742 DOMAIN-CONTAINING PROTEIN"/>
    <property type="match status" value="1"/>
</dbReference>